<dbReference type="EMBL" id="BMJA01000001">
    <property type="protein sequence ID" value="GGA24894.1"/>
    <property type="molecule type" value="Genomic_DNA"/>
</dbReference>
<keyword evidence="1" id="KW-1133">Transmembrane helix</keyword>
<sequence>MSWGDGLLDYYARTRRIMFWLWVVFSVLLFPILMGHVLPFSHGSVTSTGVVVARSGCGSKGAFSYTYRYEVGDQVYTGETQWGGFDGNGTCQELVPGAVVPITYRTDMPSRSMSGTVHTYVKMLVHAVLGVGILLFLVVPFFSYLREQRSSR</sequence>
<keyword evidence="1" id="KW-0472">Membrane</keyword>
<name>A0ABQ1FP63_9GAMM</name>
<keyword evidence="1" id="KW-0812">Transmembrane</keyword>
<evidence type="ECO:0008006" key="4">
    <source>
        <dbReference type="Google" id="ProtNLM"/>
    </source>
</evidence>
<protein>
    <recommendedName>
        <fullName evidence="4">DUF3592 domain-containing protein</fullName>
    </recommendedName>
</protein>
<feature type="transmembrane region" description="Helical" evidence="1">
    <location>
        <begin position="17"/>
        <end position="38"/>
    </location>
</feature>
<organism evidence="2 3">
    <name type="scientific">Dyella nitratireducens</name>
    <dbReference type="NCBI Taxonomy" id="1849580"/>
    <lineage>
        <taxon>Bacteria</taxon>
        <taxon>Pseudomonadati</taxon>
        <taxon>Pseudomonadota</taxon>
        <taxon>Gammaproteobacteria</taxon>
        <taxon>Lysobacterales</taxon>
        <taxon>Rhodanobacteraceae</taxon>
        <taxon>Dyella</taxon>
    </lineage>
</organism>
<keyword evidence="3" id="KW-1185">Reference proteome</keyword>
<accession>A0ABQ1FP63</accession>
<evidence type="ECO:0000313" key="2">
    <source>
        <dbReference type="EMBL" id="GGA24894.1"/>
    </source>
</evidence>
<dbReference type="RefSeq" id="WP_188793298.1">
    <property type="nucleotide sequence ID" value="NZ_BMJA01000001.1"/>
</dbReference>
<evidence type="ECO:0000256" key="1">
    <source>
        <dbReference type="SAM" id="Phobius"/>
    </source>
</evidence>
<comment type="caution">
    <text evidence="2">The sequence shown here is derived from an EMBL/GenBank/DDBJ whole genome shotgun (WGS) entry which is preliminary data.</text>
</comment>
<reference evidence="3" key="1">
    <citation type="journal article" date="2019" name="Int. J. Syst. Evol. Microbiol.">
        <title>The Global Catalogue of Microorganisms (GCM) 10K type strain sequencing project: providing services to taxonomists for standard genome sequencing and annotation.</title>
        <authorList>
            <consortium name="The Broad Institute Genomics Platform"/>
            <consortium name="The Broad Institute Genome Sequencing Center for Infectious Disease"/>
            <person name="Wu L."/>
            <person name="Ma J."/>
        </authorList>
    </citation>
    <scope>NUCLEOTIDE SEQUENCE [LARGE SCALE GENOMIC DNA]</scope>
    <source>
        <strain evidence="3">CGMCC 1.15439</strain>
    </source>
</reference>
<gene>
    <name evidence="2" type="ORF">GCM10010981_11720</name>
</gene>
<evidence type="ECO:0000313" key="3">
    <source>
        <dbReference type="Proteomes" id="UP000620046"/>
    </source>
</evidence>
<feature type="transmembrane region" description="Helical" evidence="1">
    <location>
        <begin position="123"/>
        <end position="145"/>
    </location>
</feature>
<dbReference type="Proteomes" id="UP000620046">
    <property type="component" value="Unassembled WGS sequence"/>
</dbReference>
<proteinExistence type="predicted"/>